<evidence type="ECO:0000313" key="1">
    <source>
        <dbReference type="EMBL" id="ABQ75785.1"/>
    </source>
</evidence>
<sequence length="73" mass="8285">MLTHEDNGDDKQFACQDFEYEANYNAAKDIANRYCGYIHHGRKSRSGYPTSQLTLKSETLNADGDYTPTELFG</sequence>
<protein>
    <submittedName>
        <fullName evidence="1">IS1341-type transposase</fullName>
    </submittedName>
</protein>
<accession>A5YS28</accession>
<organism evidence="1">
    <name type="scientific">uncultured haloarchaeon</name>
    <dbReference type="NCBI Taxonomy" id="160804"/>
    <lineage>
        <taxon>Archaea</taxon>
        <taxon>Methanobacteriati</taxon>
        <taxon>Methanobacteriota</taxon>
        <taxon>Stenosarchaea group</taxon>
        <taxon>Halobacteria</taxon>
        <taxon>Halobacteriales</taxon>
        <taxon>Halobacteriaceae</taxon>
        <taxon>environmental samples</taxon>
    </lineage>
</organism>
<dbReference type="AlphaFoldDB" id="A5YS28"/>
<proteinExistence type="predicted"/>
<dbReference type="EMBL" id="EF583983">
    <property type="protein sequence ID" value="ABQ75785.1"/>
    <property type="molecule type" value="Genomic_DNA"/>
</dbReference>
<reference evidence="1" key="1">
    <citation type="journal article" date="2007" name="ISME J.">
        <title>Genomic plasticity in prokaryotes: the case of the square haloarchaeon.</title>
        <authorList>
            <person name="Cuadros-Orellana S."/>
            <person name="Martin-Cuadrado A.B."/>
            <person name="Legault B."/>
            <person name="D'Auria G."/>
            <person name="Zhaxybayeva O."/>
            <person name="Papke R.T."/>
            <person name="Rodriguez-Valera F."/>
        </authorList>
    </citation>
    <scope>NUCLEOTIDE SEQUENCE</scope>
</reference>
<name>A5YS28_9EURY</name>